<evidence type="ECO:0000313" key="1">
    <source>
        <dbReference type="EMBL" id="MDR6268927.1"/>
    </source>
</evidence>
<protein>
    <submittedName>
        <fullName evidence="1">Sulfur carrier protein ThiS</fullName>
    </submittedName>
</protein>
<dbReference type="RefSeq" id="WP_309796868.1">
    <property type="nucleotide sequence ID" value="NZ_BAAAHY010000013.1"/>
</dbReference>
<sequence length="313" mass="32033">MADLSNLETQTATVRTYQGVVVASGGTLAVNVNGRVIPARWADPIIASVGDTVRVEISSGATGQGQAFVTSRLTNLPRPGTGKVKTNTPGTIITVTGTDGIDYPCTFLASYTPTAGDNVALDWRASQGNVLGKVGVIAPPTPAGGGVTPPPAQPQTGTSVYAASDSATFGSFGWDRWAGGGGNIYQGSYGAGPLYGAWFYSGSPRELAGRTINRVQFTLGARRTVGSYNSPVAVHFYGHTSPTRPGADVARVAGPFDVTIPPGWAGGVVDLPTSFGAALQSGGGISITGEPYAGFLGRYQSPSSGTLSLDWTR</sequence>
<dbReference type="Proteomes" id="UP001185069">
    <property type="component" value="Unassembled WGS sequence"/>
</dbReference>
<keyword evidence="2" id="KW-1185">Reference proteome</keyword>
<gene>
    <name evidence="1" type="ORF">JOE69_001165</name>
</gene>
<organism evidence="1 2">
    <name type="scientific">Arthrobacter russicus</name>
    <dbReference type="NCBI Taxonomy" id="172040"/>
    <lineage>
        <taxon>Bacteria</taxon>
        <taxon>Bacillati</taxon>
        <taxon>Actinomycetota</taxon>
        <taxon>Actinomycetes</taxon>
        <taxon>Micrococcales</taxon>
        <taxon>Micrococcaceae</taxon>
        <taxon>Arthrobacter</taxon>
    </lineage>
</organism>
<proteinExistence type="predicted"/>
<name>A0ABU1J924_9MICC</name>
<evidence type="ECO:0000313" key="2">
    <source>
        <dbReference type="Proteomes" id="UP001185069"/>
    </source>
</evidence>
<comment type="caution">
    <text evidence="1">The sequence shown here is derived from an EMBL/GenBank/DDBJ whole genome shotgun (WGS) entry which is preliminary data.</text>
</comment>
<dbReference type="EMBL" id="JAVDQF010000001">
    <property type="protein sequence ID" value="MDR6268927.1"/>
    <property type="molecule type" value="Genomic_DNA"/>
</dbReference>
<reference evidence="1 2" key="1">
    <citation type="submission" date="2023-07" db="EMBL/GenBank/DDBJ databases">
        <title>Sequencing the genomes of 1000 actinobacteria strains.</title>
        <authorList>
            <person name="Klenk H.-P."/>
        </authorList>
    </citation>
    <scope>NUCLEOTIDE SEQUENCE [LARGE SCALE GENOMIC DNA]</scope>
    <source>
        <strain evidence="1 2">DSM 14555</strain>
    </source>
</reference>
<accession>A0ABU1J924</accession>